<evidence type="ECO:0000259" key="6">
    <source>
        <dbReference type="Pfam" id="PF25989"/>
    </source>
</evidence>
<evidence type="ECO:0000256" key="2">
    <source>
        <dbReference type="ARBA" id="ARBA00023054"/>
    </source>
</evidence>
<proteinExistence type="inferred from homology"/>
<dbReference type="Pfam" id="PF25989">
    <property type="entry name" value="YknX_C"/>
    <property type="match status" value="1"/>
</dbReference>
<dbReference type="Pfam" id="PF25917">
    <property type="entry name" value="BSH_RND"/>
    <property type="match status" value="1"/>
</dbReference>
<dbReference type="Gene3D" id="1.10.287.470">
    <property type="entry name" value="Helix hairpin bin"/>
    <property type="match status" value="1"/>
</dbReference>
<dbReference type="Gene3D" id="2.40.30.170">
    <property type="match status" value="1"/>
</dbReference>
<dbReference type="Gene3D" id="2.40.50.100">
    <property type="match status" value="1"/>
</dbReference>
<sequence length="365" mass="39584">MGKQWLVALVLVGVGAGALFTFERLGTHTAVDSQRERPARVVNTRLPETDTVRDLVKSVGSLSALRAVELTAEVSGRVVSLNLTPGARVAQGDVLVQLDDRQARADLRVIEARLAEARRQLERARSLRANNSISQSQVDELATTVRIADAEREAALVRLENHRIRAPFAGVVGLSDLSEGAYIAVGAILTTLDEIDRMELKFSIPERFLADLRVGLPVEGVAPAYPDQPFRGELAKLGTRVDPVSRTLPVRALIDNPEGRLRPGQFMSATVTLQEREALVIPEQAVMVRGDEQYVFVAEDGVARRVSVGIGARMPGRVEITRGLGPQDAVVVTGQDRLSSGERIRVVDDQNAIPDNRFAGALESS</sequence>
<feature type="domain" description="Multidrug resistance protein MdtA-like barrel-sandwich hybrid" evidence="4">
    <location>
        <begin position="66"/>
        <end position="186"/>
    </location>
</feature>
<keyword evidence="8" id="KW-1185">Reference proteome</keyword>
<feature type="domain" description="YknX-like C-terminal permuted SH3-like" evidence="6">
    <location>
        <begin position="278"/>
        <end position="346"/>
    </location>
</feature>
<dbReference type="EMBL" id="JAUMIS010000001">
    <property type="protein sequence ID" value="MDO3721372.1"/>
    <property type="molecule type" value="Genomic_DNA"/>
</dbReference>
<evidence type="ECO:0000259" key="5">
    <source>
        <dbReference type="Pfam" id="PF25954"/>
    </source>
</evidence>
<accession>A0ABT8VZG8</accession>
<feature type="domain" description="CusB-like beta-barrel" evidence="5">
    <location>
        <begin position="200"/>
        <end position="272"/>
    </location>
</feature>
<evidence type="ECO:0000256" key="1">
    <source>
        <dbReference type="ARBA" id="ARBA00009477"/>
    </source>
</evidence>
<dbReference type="Pfam" id="PF25954">
    <property type="entry name" value="Beta-barrel_RND_2"/>
    <property type="match status" value="1"/>
</dbReference>
<dbReference type="Proteomes" id="UP001168640">
    <property type="component" value="Unassembled WGS sequence"/>
</dbReference>
<comment type="caution">
    <text evidence="7">The sequence shown here is derived from an EMBL/GenBank/DDBJ whole genome shotgun (WGS) entry which is preliminary data.</text>
</comment>
<dbReference type="RefSeq" id="WP_302909299.1">
    <property type="nucleotide sequence ID" value="NZ_JAUMIS010000001.1"/>
</dbReference>
<evidence type="ECO:0000313" key="8">
    <source>
        <dbReference type="Proteomes" id="UP001168640"/>
    </source>
</evidence>
<evidence type="ECO:0000313" key="7">
    <source>
        <dbReference type="EMBL" id="MDO3721372.1"/>
    </source>
</evidence>
<dbReference type="NCBIfam" id="TIGR01730">
    <property type="entry name" value="RND_mfp"/>
    <property type="match status" value="1"/>
</dbReference>
<dbReference type="InterPro" id="IPR058637">
    <property type="entry name" value="YknX-like_C"/>
</dbReference>
<dbReference type="PANTHER" id="PTHR30469">
    <property type="entry name" value="MULTIDRUG RESISTANCE PROTEIN MDTA"/>
    <property type="match status" value="1"/>
</dbReference>
<protein>
    <submittedName>
        <fullName evidence="7">Efflux RND transporter periplasmic adaptor subunit</fullName>
    </submittedName>
</protein>
<name>A0ABT8VZG8_9GAMM</name>
<dbReference type="InterPro" id="IPR006143">
    <property type="entry name" value="RND_pump_MFP"/>
</dbReference>
<organism evidence="7 8">
    <name type="scientific">Marinobacter suaedae</name>
    <dbReference type="NCBI Taxonomy" id="3057675"/>
    <lineage>
        <taxon>Bacteria</taxon>
        <taxon>Pseudomonadati</taxon>
        <taxon>Pseudomonadota</taxon>
        <taxon>Gammaproteobacteria</taxon>
        <taxon>Pseudomonadales</taxon>
        <taxon>Marinobacteraceae</taxon>
        <taxon>Marinobacter</taxon>
    </lineage>
</organism>
<comment type="similarity">
    <text evidence="1">Belongs to the membrane fusion protein (MFP) (TC 8.A.1) family.</text>
</comment>
<gene>
    <name evidence="7" type="ORF">QVZ43_06520</name>
</gene>
<dbReference type="Gene3D" id="2.40.420.20">
    <property type="match status" value="1"/>
</dbReference>
<feature type="coiled-coil region" evidence="3">
    <location>
        <begin position="100"/>
        <end position="127"/>
    </location>
</feature>
<evidence type="ECO:0000259" key="4">
    <source>
        <dbReference type="Pfam" id="PF25917"/>
    </source>
</evidence>
<dbReference type="InterPro" id="IPR058792">
    <property type="entry name" value="Beta-barrel_RND_2"/>
</dbReference>
<evidence type="ECO:0000256" key="3">
    <source>
        <dbReference type="SAM" id="Coils"/>
    </source>
</evidence>
<dbReference type="PANTHER" id="PTHR30469:SF11">
    <property type="entry name" value="BLL4320 PROTEIN"/>
    <property type="match status" value="1"/>
</dbReference>
<reference evidence="7" key="1">
    <citation type="submission" date="2023-07" db="EMBL/GenBank/DDBJ databases">
        <title>Marinobacter sp. chi1 genome sequencing and assembly.</title>
        <authorList>
            <person name="Park S."/>
        </authorList>
    </citation>
    <scope>NUCLEOTIDE SEQUENCE</scope>
    <source>
        <strain evidence="7">Chi1</strain>
    </source>
</reference>
<dbReference type="InterPro" id="IPR058625">
    <property type="entry name" value="MdtA-like_BSH"/>
</dbReference>
<dbReference type="SUPFAM" id="SSF111369">
    <property type="entry name" value="HlyD-like secretion proteins"/>
    <property type="match status" value="1"/>
</dbReference>
<keyword evidence="2 3" id="KW-0175">Coiled coil</keyword>